<evidence type="ECO:0000313" key="1">
    <source>
        <dbReference type="EMBL" id="KPM43976.1"/>
    </source>
</evidence>
<dbReference type="AlphaFoldDB" id="A0A0P7BJU2"/>
<sequence>MDVGAPRMRAITSDHHHSIPTKVQQDDVVGIQEQNRIDIKHHREGSPTETKRFTKFQENIKSPVGTEVKGIMDIEQDIEDLRQAKDIREELGIMSSLFHIQKEVLQVMDHAFKDERALANRPGLIPSDTSPSPKSATSAPVMSFEERVFHSPMLAAIQQLLDLKHKQANLLEERLTRQLSKETSELTSQILDLNTETSSQGKTIIYFTIATIFFVRSIPQSIPEKKFSKHFTATTFVHGVVPGAGGIRLSLVKRQAIIVFCASNSL</sequence>
<comment type="caution">
    <text evidence="1">The sequence shown here is derived from an EMBL/GenBank/DDBJ whole genome shotgun (WGS) entry which is preliminary data.</text>
</comment>
<dbReference type="OrthoDB" id="341259at2759"/>
<proteinExistence type="predicted"/>
<dbReference type="Proteomes" id="UP000050424">
    <property type="component" value="Unassembled WGS sequence"/>
</dbReference>
<organism evidence="1 2">
    <name type="scientific">Neonectria ditissima</name>
    <dbReference type="NCBI Taxonomy" id="78410"/>
    <lineage>
        <taxon>Eukaryota</taxon>
        <taxon>Fungi</taxon>
        <taxon>Dikarya</taxon>
        <taxon>Ascomycota</taxon>
        <taxon>Pezizomycotina</taxon>
        <taxon>Sordariomycetes</taxon>
        <taxon>Hypocreomycetidae</taxon>
        <taxon>Hypocreales</taxon>
        <taxon>Nectriaceae</taxon>
        <taxon>Neonectria</taxon>
    </lineage>
</organism>
<keyword evidence="2" id="KW-1185">Reference proteome</keyword>
<dbReference type="EMBL" id="LKCW01000025">
    <property type="protein sequence ID" value="KPM43976.1"/>
    <property type="molecule type" value="Genomic_DNA"/>
</dbReference>
<reference evidence="1 2" key="1">
    <citation type="submission" date="2015-09" db="EMBL/GenBank/DDBJ databases">
        <title>Draft genome of a European isolate of the apple canker pathogen Neonectria ditissima.</title>
        <authorList>
            <person name="Gomez-Cortecero A."/>
            <person name="Harrison R.J."/>
            <person name="Armitage A.D."/>
        </authorList>
    </citation>
    <scope>NUCLEOTIDE SEQUENCE [LARGE SCALE GENOMIC DNA]</scope>
    <source>
        <strain evidence="1 2">R09/05</strain>
    </source>
</reference>
<protein>
    <submittedName>
        <fullName evidence="1">Uncharacterized protein</fullName>
    </submittedName>
</protein>
<evidence type="ECO:0000313" key="2">
    <source>
        <dbReference type="Proteomes" id="UP000050424"/>
    </source>
</evidence>
<gene>
    <name evidence="1" type="ORF">AK830_g2646</name>
</gene>
<accession>A0A0P7BJU2</accession>
<name>A0A0P7BJU2_9HYPO</name>